<evidence type="ECO:0008006" key="4">
    <source>
        <dbReference type="Google" id="ProtNLM"/>
    </source>
</evidence>
<keyword evidence="1" id="KW-0732">Signal</keyword>
<dbReference type="EMBL" id="CP076132">
    <property type="protein sequence ID" value="QWG00561.1"/>
    <property type="molecule type" value="Genomic_DNA"/>
</dbReference>
<keyword evidence="3" id="KW-1185">Reference proteome</keyword>
<protein>
    <recommendedName>
        <fullName evidence="4">Outer membrane protein beta-barrel domain-containing protein</fullName>
    </recommendedName>
</protein>
<feature type="signal peptide" evidence="1">
    <location>
        <begin position="1"/>
        <end position="20"/>
    </location>
</feature>
<sequence>MKTTFFLLIVLFSVPFTTFGQTDSIPVIYSYDKAKLHEVLKSSDTTTITVNLIEKETKTVKDTVITSSESSTYYFKLYSDSIVTENVKVSLENEKITSIGIKDSQKRTFSYFKIDSIESYKDLRYKPLFLKANNGFYYDFSNEIYSYLLENENKLFQIKNDKVKYYSFVKSNTNTNLISEIKINYNDTILYAKNLDKSLSDLYDNWYSIEVDNSYDSLSRNDSTTANSDIKKIKLSELISSKEMGFNESKIKNKDTFLEGSKKNETNEFTITGTKGYRKEKIKSVVLKIRDNLITKGHIQLDKQLIKMGRIDYKDQIGEKIYLKPNKTSDGINRVENSYFHINEVFNIENLETNIEFKDVKLNQENPSFEIKKVNSIDNYITGTAFTDVLRLFGEEENTYLSTEFNSRISLNKKHWKATNNRFLFFSFVDLKFRWSQFDDDSKYQIIDRSSTKNQITNENSDQFSTQVGGDSLQNQFSQIRFNQLSYLEVSAAINLMKIKLGSTNFSINGGIDQKMSDVYFSQDSVLKKVRAYSYFVEPCLEIYQDEHFVFSGRYQFYWQSLLGETEKNHYQFYGNTYFDLKYHPNPDKNSNSIYARMMVMHDWGNNKAFTQMQIGYTFSIASWITKLD</sequence>
<evidence type="ECO:0000313" key="2">
    <source>
        <dbReference type="EMBL" id="QWG00561.1"/>
    </source>
</evidence>
<dbReference type="AlphaFoldDB" id="A0AAX1MZJ5"/>
<dbReference type="Proteomes" id="UP000678679">
    <property type="component" value="Chromosome 1"/>
</dbReference>
<dbReference type="RefSeq" id="WP_169663047.1">
    <property type="nucleotide sequence ID" value="NZ_CP076132.1"/>
</dbReference>
<proteinExistence type="predicted"/>
<reference evidence="2 3" key="1">
    <citation type="submission" date="2021-05" db="EMBL/GenBank/DDBJ databases">
        <title>Comparative genomic studies on the polysaccharide-degrading batcterial strains of the Flammeovirga genus.</title>
        <authorList>
            <person name="Zewei F."/>
            <person name="Zheng Z."/>
            <person name="Yu L."/>
            <person name="Ruyue G."/>
            <person name="Yanhong M."/>
            <person name="Yuanyuan C."/>
            <person name="Jingyan G."/>
            <person name="Wenjun H."/>
        </authorList>
    </citation>
    <scope>NUCLEOTIDE SEQUENCE [LARGE SCALE GENOMIC DNA]</scope>
    <source>
        <strain evidence="2 3">NBRC:100898</strain>
    </source>
</reference>
<organism evidence="2 3">
    <name type="scientific">Flammeovirga yaeyamensis</name>
    <dbReference type="NCBI Taxonomy" id="367791"/>
    <lineage>
        <taxon>Bacteria</taxon>
        <taxon>Pseudomonadati</taxon>
        <taxon>Bacteroidota</taxon>
        <taxon>Cytophagia</taxon>
        <taxon>Cytophagales</taxon>
        <taxon>Flammeovirgaceae</taxon>
        <taxon>Flammeovirga</taxon>
    </lineage>
</organism>
<gene>
    <name evidence="2" type="ORF">KMW28_12955</name>
</gene>
<accession>A0AAX1MZJ5</accession>
<evidence type="ECO:0000256" key="1">
    <source>
        <dbReference type="SAM" id="SignalP"/>
    </source>
</evidence>
<dbReference type="KEGG" id="fya:KMW28_12955"/>
<name>A0AAX1MZJ5_9BACT</name>
<evidence type="ECO:0000313" key="3">
    <source>
        <dbReference type="Proteomes" id="UP000678679"/>
    </source>
</evidence>
<feature type="chain" id="PRO_5043443865" description="Outer membrane protein beta-barrel domain-containing protein" evidence="1">
    <location>
        <begin position="21"/>
        <end position="629"/>
    </location>
</feature>